<name>E3D048_9BACT</name>
<dbReference type="RefSeq" id="WP_006301030.1">
    <property type="nucleotide sequence ID" value="NZ_CM001022.1"/>
</dbReference>
<proteinExistence type="predicted"/>
<keyword evidence="3" id="KW-1185">Reference proteome</keyword>
<protein>
    <recommendedName>
        <fullName evidence="4">NHL repeat containing protein</fullName>
    </recommendedName>
</protein>
<dbReference type="Proteomes" id="UP000005096">
    <property type="component" value="Chromosome"/>
</dbReference>
<dbReference type="SUPFAM" id="SSF50969">
    <property type="entry name" value="YVTN repeat-like/Quinoprotein amine dehydrogenase"/>
    <property type="match status" value="1"/>
</dbReference>
<gene>
    <name evidence="2" type="ORF">Apau_1408</name>
</gene>
<dbReference type="EMBL" id="CM001022">
    <property type="protein sequence ID" value="EFQ23827.1"/>
    <property type="molecule type" value="Genomic_DNA"/>
</dbReference>
<dbReference type="PaxDb" id="584708-Apau_1408"/>
<evidence type="ECO:0000256" key="1">
    <source>
        <dbReference type="SAM" id="SignalP"/>
    </source>
</evidence>
<dbReference type="eggNOG" id="COG3391">
    <property type="taxonomic scope" value="Bacteria"/>
</dbReference>
<evidence type="ECO:0008006" key="4">
    <source>
        <dbReference type="Google" id="ProtNLM"/>
    </source>
</evidence>
<feature type="chain" id="PRO_5003167969" description="NHL repeat containing protein" evidence="1">
    <location>
        <begin position="27"/>
        <end position="630"/>
    </location>
</feature>
<dbReference type="OrthoDB" id="2297at2"/>
<dbReference type="HOGENOM" id="CLU_433906_0_0_0"/>
<dbReference type="InterPro" id="IPR011044">
    <property type="entry name" value="Quino_amine_DH_bsu"/>
</dbReference>
<reference evidence="2 3" key="1">
    <citation type="journal article" date="2010" name="Stand. Genomic Sci.">
        <title>Non-contiguous finished genome sequence of Aminomonas paucivorans type strain (GLU-3).</title>
        <authorList>
            <person name="Pitluck S."/>
            <person name="Yasawong M."/>
            <person name="Held B."/>
            <person name="Lapidus A."/>
            <person name="Nolan M."/>
            <person name="Copeland A."/>
            <person name="Lucas S."/>
            <person name="Del Rio T.G."/>
            <person name="Tice H."/>
            <person name="Cheng J.F."/>
            <person name="Chertkov O."/>
            <person name="Goodwin L."/>
            <person name="Tapia R."/>
            <person name="Han C."/>
            <person name="Liolios K."/>
            <person name="Ivanova N."/>
            <person name="Mavromatis K."/>
            <person name="Ovchinnikova G."/>
            <person name="Pati A."/>
            <person name="Chen A."/>
            <person name="Palaniappan K."/>
            <person name="Land M."/>
            <person name="Hauser L."/>
            <person name="Chang Y.J."/>
            <person name="Jeffries C.D."/>
            <person name="Pukall R."/>
            <person name="Spring S."/>
            <person name="Rohde M."/>
            <person name="Sikorski J."/>
            <person name="Goker M."/>
            <person name="Woyke T."/>
            <person name="Bristow J."/>
            <person name="Eisen J.A."/>
            <person name="Markowitz V."/>
            <person name="Hugenholtz P."/>
            <person name="Kyrpides N.C."/>
            <person name="Klenk H.P."/>
        </authorList>
    </citation>
    <scope>NUCLEOTIDE SEQUENCE [LARGE SCALE GENOMIC DNA]</scope>
    <source>
        <strain evidence="2 3">DSM 12260</strain>
    </source>
</reference>
<evidence type="ECO:0000313" key="2">
    <source>
        <dbReference type="EMBL" id="EFQ23827.1"/>
    </source>
</evidence>
<dbReference type="AlphaFoldDB" id="E3D048"/>
<dbReference type="STRING" id="584708.Apau_1408"/>
<accession>E3D048</accession>
<sequence>MKPRIRLSWWGFLLLFLTLCSATAPAEAVGMPAADRRGAERLFLLAYQDYLQDRPWSCMALLAQALKKNTYMVDTYLLRALAQRRVGLLGEGAGSLEDYLEVRREDARIRRVATTMRGEQRTLRELLYPRESGFAVSVLERRAPEILPLPLWNPLVWSGLAGGGKLRSIGDTLLLPDTLGNRVHLFELGERAEHQSLSTPEPAVILPLCPSRGWILGARGKVHEVWKNPLNDQYETKPLGDLGKTVTDAVFLSSKGLAVADRLGNQVHFFRRGNWVPYASWSPEEKGKGPLFEPVALDLAGPFLAVADRGRGEVHVLDVFTLQVREVLSLPLVRDVAWNHEGGLFLLTEDGKLYRTPPLPLRGRPLELLAEGLEDAWSLSLVRGRLFVMSQGGRRWWVGDLGPDQKAQVGFLSLDNLRIEKRMGMEWLRMEATPGSPFPEGVARANPQVHSVWQNDLLTSTLKTLTLSRNAEGILALSPEPVQGGMEWGRASRLSALWASLERRSRNGKPLPPVLLLDSRLRVEESDCLRLLGFALLRGIRVDLLCRERPAPLLLDRVRRLTGGVLCVDDPAEGLPPVRHARWEISLPLPARDVPFGTPSEALLSVFGDALTYQFRDCVPLWPNLVPQKR</sequence>
<evidence type="ECO:0000313" key="3">
    <source>
        <dbReference type="Proteomes" id="UP000005096"/>
    </source>
</evidence>
<organism evidence="2 3">
    <name type="scientific">Aminomonas paucivorans DSM 12260</name>
    <dbReference type="NCBI Taxonomy" id="584708"/>
    <lineage>
        <taxon>Bacteria</taxon>
        <taxon>Thermotogati</taxon>
        <taxon>Synergistota</taxon>
        <taxon>Synergistia</taxon>
        <taxon>Synergistales</taxon>
        <taxon>Synergistaceae</taxon>
        <taxon>Aminomonas</taxon>
    </lineage>
</organism>
<keyword evidence="1" id="KW-0732">Signal</keyword>
<feature type="signal peptide" evidence="1">
    <location>
        <begin position="1"/>
        <end position="26"/>
    </location>
</feature>